<comment type="subcellular location">
    <subcellularLocation>
        <location evidence="1">Membrane</location>
    </subcellularLocation>
</comment>
<dbReference type="EC" id="3.1.3.27" evidence="11"/>
<dbReference type="PANTHER" id="PTHR46712:SF1">
    <property type="entry name" value="PHOSPHATIDYLGLYCEROPHOSPHATASE AND PROTEIN-TYROSINE PHOSPHATASE 1"/>
    <property type="match status" value="1"/>
</dbReference>
<evidence type="ECO:0000256" key="5">
    <source>
        <dbReference type="ARBA" id="ARBA00022912"/>
    </source>
</evidence>
<comment type="pathway">
    <text evidence="2">Lipid metabolism.</text>
</comment>
<comment type="pathway">
    <text evidence="10">Phospholipid metabolism; phosphatidylglycerol biosynthesis; phosphatidylglycerol from CDP-diacylglycerol: step 2/2.</text>
</comment>
<comment type="catalytic activity">
    <reaction evidence="13">
        <text>a 1-acyl-2-hexanoyl-sn-glycero-3-phospho-(1D-myo-inositol-5-phosphate) + H2O = a 1-acyl-2-hexanoyl-sn-glycero-3-phospho-(1D-myo-inositol) + phosphate</text>
        <dbReference type="Rhea" id="RHEA:42320"/>
        <dbReference type="ChEBI" id="CHEBI:15377"/>
        <dbReference type="ChEBI" id="CHEBI:43474"/>
        <dbReference type="ChEBI" id="CHEBI:78930"/>
        <dbReference type="ChEBI" id="CHEBI:78931"/>
    </reaction>
    <physiologicalReaction direction="left-to-right" evidence="13">
        <dbReference type="Rhea" id="RHEA:42321"/>
    </physiologicalReaction>
</comment>
<dbReference type="SMART" id="SM00195">
    <property type="entry name" value="DSPc"/>
    <property type="match status" value="1"/>
</dbReference>
<evidence type="ECO:0000256" key="14">
    <source>
        <dbReference type="ARBA" id="ARBA00052505"/>
    </source>
</evidence>
<evidence type="ECO:0000256" key="15">
    <source>
        <dbReference type="ARBA" id="ARBA00052632"/>
    </source>
</evidence>
<dbReference type="AlphaFoldDB" id="A0A226DGZ3"/>
<evidence type="ECO:0000256" key="10">
    <source>
        <dbReference type="ARBA" id="ARBA00024192"/>
    </source>
</evidence>
<dbReference type="PROSITE" id="PS50054">
    <property type="entry name" value="TYR_PHOSPHATASE_DUAL"/>
    <property type="match status" value="1"/>
</dbReference>
<dbReference type="GO" id="GO:0004721">
    <property type="term" value="F:phosphoprotein phosphatase activity"/>
    <property type="evidence" value="ECO:0007669"/>
    <property type="project" value="UniProtKB-KW"/>
</dbReference>
<dbReference type="GO" id="GO:0016020">
    <property type="term" value="C:membrane"/>
    <property type="evidence" value="ECO:0007669"/>
    <property type="project" value="UniProtKB-SubCell"/>
</dbReference>
<dbReference type="Proteomes" id="UP000198287">
    <property type="component" value="Unassembled WGS sequence"/>
</dbReference>
<dbReference type="EMBL" id="LNIX01000019">
    <property type="protein sequence ID" value="OXA44228.1"/>
    <property type="molecule type" value="Genomic_DNA"/>
</dbReference>
<evidence type="ECO:0000313" key="20">
    <source>
        <dbReference type="EMBL" id="OXA44228.1"/>
    </source>
</evidence>
<sequence>MGIESYSFNILDSILLPPPGQNGEEGERNMGQKLATKVLSRLGFYPSLLHNVILARTSERNWYDRIDENVILGALPFRGMVDELKSQGVTGVVSLNMDFELWMFSHGKEGWEKLQIPFLQLETLDNFEAPSQSKLKEGVDFIMKSNGTTYVHCKAGRTRSATLVACYLMQKNHWTPSQAISHLTECRPHVFLGRAQLKAIDTYHENNVCSSKTEESSPIISESSTKT</sequence>
<keyword evidence="9" id="KW-1208">Phospholipid metabolism</keyword>
<reference evidence="20 21" key="1">
    <citation type="submission" date="2015-12" db="EMBL/GenBank/DDBJ databases">
        <title>The genome of Folsomia candida.</title>
        <authorList>
            <person name="Faddeeva A."/>
            <person name="Derks M.F."/>
            <person name="Anvar Y."/>
            <person name="Smit S."/>
            <person name="Van Straalen N."/>
            <person name="Roelofs D."/>
        </authorList>
    </citation>
    <scope>NUCLEOTIDE SEQUENCE [LARGE SCALE GENOMIC DNA]</scope>
    <source>
        <strain evidence="20 21">VU population</strain>
        <tissue evidence="20">Whole body</tissue>
    </source>
</reference>
<dbReference type="GO" id="GO:0005737">
    <property type="term" value="C:cytoplasm"/>
    <property type="evidence" value="ECO:0007669"/>
    <property type="project" value="UniProtKB-ARBA"/>
</dbReference>
<dbReference type="GO" id="GO:0004439">
    <property type="term" value="F:phosphatidylinositol-4,5-bisphosphate 5-phosphatase activity"/>
    <property type="evidence" value="ECO:0007669"/>
    <property type="project" value="TreeGrafter"/>
</dbReference>
<comment type="catalytic activity">
    <reaction evidence="16">
        <text>1,2-dioctanoyl-sn-glycero-3-phospho-(1D-myo-inositol-5-phosphate) + H2O = 1,2-dioctanoyl-sn-glycero-3-phospho-(1D-myo-inositol) + phosphate</text>
        <dbReference type="Rhea" id="RHEA:42308"/>
        <dbReference type="ChEBI" id="CHEBI:15377"/>
        <dbReference type="ChEBI" id="CHEBI:43474"/>
        <dbReference type="ChEBI" id="CHEBI:65221"/>
        <dbReference type="ChEBI" id="CHEBI:78911"/>
    </reaction>
    <physiologicalReaction direction="left-to-right" evidence="16">
        <dbReference type="Rhea" id="RHEA:42309"/>
    </physiologicalReaction>
</comment>
<keyword evidence="8" id="KW-0594">Phospholipid biosynthesis</keyword>
<dbReference type="InterPro" id="IPR044596">
    <property type="entry name" value="PTPMT1-like"/>
</dbReference>
<evidence type="ECO:0000256" key="4">
    <source>
        <dbReference type="ARBA" id="ARBA00022801"/>
    </source>
</evidence>
<evidence type="ECO:0000256" key="7">
    <source>
        <dbReference type="ARBA" id="ARBA00023136"/>
    </source>
</evidence>
<comment type="catalytic activity">
    <reaction evidence="15">
        <text>1,2-di-(9Z-octadecenoyl)-sn-glycero-3-phospho-(1'-sn-glycerol-3'-phosphate) + H2O = 1,2-di-(9Z-octadecenoyl)-sn-glycero-3-phospho-(1'-sn-glycerol) + phosphate</text>
        <dbReference type="Rhea" id="RHEA:42304"/>
        <dbReference type="ChEBI" id="CHEBI:15377"/>
        <dbReference type="ChEBI" id="CHEBI:43474"/>
        <dbReference type="ChEBI" id="CHEBI:75163"/>
        <dbReference type="ChEBI" id="CHEBI:78907"/>
    </reaction>
    <physiologicalReaction direction="left-to-right" evidence="15">
        <dbReference type="Rhea" id="RHEA:42305"/>
    </physiologicalReaction>
</comment>
<dbReference type="PROSITE" id="PS50056">
    <property type="entry name" value="TYR_PHOSPHATASE_2"/>
    <property type="match status" value="1"/>
</dbReference>
<evidence type="ECO:0000256" key="3">
    <source>
        <dbReference type="ARBA" id="ARBA00022516"/>
    </source>
</evidence>
<comment type="catalytic activity">
    <reaction evidence="12">
        <text>a 1,2-diacyl-sn-glycero-3-phospho-(1'-sn-glycero-3'-phosphate) + H2O = a 1,2-diacyl-sn-glycero-3-phospho-(1'-sn-glycerol) + phosphate</text>
        <dbReference type="Rhea" id="RHEA:33751"/>
        <dbReference type="ChEBI" id="CHEBI:15377"/>
        <dbReference type="ChEBI" id="CHEBI:43474"/>
        <dbReference type="ChEBI" id="CHEBI:60110"/>
        <dbReference type="ChEBI" id="CHEBI:64716"/>
        <dbReference type="EC" id="3.1.3.27"/>
    </reaction>
    <physiologicalReaction direction="left-to-right" evidence="12">
        <dbReference type="Rhea" id="RHEA:33752"/>
    </physiologicalReaction>
</comment>
<dbReference type="GO" id="GO:0008962">
    <property type="term" value="F:phosphatidylglycerophosphatase activity"/>
    <property type="evidence" value="ECO:0007669"/>
    <property type="project" value="UniProtKB-EC"/>
</dbReference>
<comment type="caution">
    <text evidence="20">The sequence shown here is derived from an EMBL/GenBank/DDBJ whole genome shotgun (WGS) entry which is preliminary data.</text>
</comment>
<dbReference type="OMA" id="RTSERNW"/>
<evidence type="ECO:0000256" key="1">
    <source>
        <dbReference type="ARBA" id="ARBA00004370"/>
    </source>
</evidence>
<gene>
    <name evidence="20" type="ORF">Fcan01_20875</name>
</gene>
<dbReference type="InterPro" id="IPR000387">
    <property type="entry name" value="Tyr_Pase_dom"/>
</dbReference>
<keyword evidence="3" id="KW-0444">Lipid biosynthesis</keyword>
<evidence type="ECO:0000313" key="21">
    <source>
        <dbReference type="Proteomes" id="UP000198287"/>
    </source>
</evidence>
<evidence type="ECO:0000256" key="13">
    <source>
        <dbReference type="ARBA" id="ARBA00051818"/>
    </source>
</evidence>
<accession>A0A226DGZ3</accession>
<keyword evidence="5" id="KW-0904">Protein phosphatase</keyword>
<comment type="catalytic activity">
    <reaction evidence="14">
        <text>1,2-dibutyryl-sn-glycero-3-phospho-(1D-myo-inositol-5-phosphate) + H2O = 1,2-dibutyryl-sn-glycero-3-phospho-(1D-myo-inositol) + phosphate</text>
        <dbReference type="Rhea" id="RHEA:42584"/>
        <dbReference type="ChEBI" id="CHEBI:15377"/>
        <dbReference type="ChEBI" id="CHEBI:43474"/>
        <dbReference type="ChEBI" id="CHEBI:82605"/>
        <dbReference type="ChEBI" id="CHEBI:82606"/>
    </reaction>
    <physiologicalReaction direction="left-to-right" evidence="14">
        <dbReference type="Rhea" id="RHEA:42585"/>
    </physiologicalReaction>
</comment>
<feature type="domain" description="Tyrosine specific protein phosphatases" evidence="19">
    <location>
        <begin position="125"/>
        <end position="198"/>
    </location>
</feature>
<proteinExistence type="predicted"/>
<evidence type="ECO:0000256" key="12">
    <source>
        <dbReference type="ARBA" id="ARBA00050944"/>
    </source>
</evidence>
<dbReference type="OrthoDB" id="273181at2759"/>
<evidence type="ECO:0000256" key="16">
    <source>
        <dbReference type="ARBA" id="ARBA00052780"/>
    </source>
</evidence>
<dbReference type="GO" id="GO:0008654">
    <property type="term" value="P:phospholipid biosynthetic process"/>
    <property type="evidence" value="ECO:0007669"/>
    <property type="project" value="UniProtKB-KW"/>
</dbReference>
<name>A0A226DGZ3_FOLCA</name>
<dbReference type="InterPro" id="IPR029021">
    <property type="entry name" value="Prot-tyrosine_phosphatase-like"/>
</dbReference>
<dbReference type="PROSITE" id="PS00383">
    <property type="entry name" value="TYR_PHOSPHATASE_1"/>
    <property type="match status" value="1"/>
</dbReference>
<organism evidence="20 21">
    <name type="scientific">Folsomia candida</name>
    <name type="common">Springtail</name>
    <dbReference type="NCBI Taxonomy" id="158441"/>
    <lineage>
        <taxon>Eukaryota</taxon>
        <taxon>Metazoa</taxon>
        <taxon>Ecdysozoa</taxon>
        <taxon>Arthropoda</taxon>
        <taxon>Hexapoda</taxon>
        <taxon>Collembola</taxon>
        <taxon>Entomobryomorpha</taxon>
        <taxon>Isotomoidea</taxon>
        <taxon>Isotomidae</taxon>
        <taxon>Proisotominae</taxon>
        <taxon>Folsomia</taxon>
    </lineage>
</organism>
<evidence type="ECO:0000256" key="17">
    <source>
        <dbReference type="ARBA" id="ARBA00069309"/>
    </source>
</evidence>
<keyword evidence="4" id="KW-0378">Hydrolase</keyword>
<evidence type="ECO:0000259" key="18">
    <source>
        <dbReference type="PROSITE" id="PS50054"/>
    </source>
</evidence>
<dbReference type="InterPro" id="IPR016130">
    <property type="entry name" value="Tyr_Pase_AS"/>
</dbReference>
<evidence type="ECO:0000256" key="8">
    <source>
        <dbReference type="ARBA" id="ARBA00023209"/>
    </source>
</evidence>
<evidence type="ECO:0000256" key="2">
    <source>
        <dbReference type="ARBA" id="ARBA00005189"/>
    </source>
</evidence>
<protein>
    <recommendedName>
        <fullName evidence="17">Phosphatidylglycerophosphatase and protein-tyrosine phosphatase 1</fullName>
        <ecNumber evidence="11">3.1.3.27</ecNumber>
    </recommendedName>
</protein>
<dbReference type="InterPro" id="IPR042165">
    <property type="entry name" value="PTPMT1"/>
</dbReference>
<dbReference type="InterPro" id="IPR000340">
    <property type="entry name" value="Dual-sp_phosphatase_cat-dom"/>
</dbReference>
<dbReference type="Gene3D" id="3.90.190.10">
    <property type="entry name" value="Protein tyrosine phosphatase superfamily"/>
    <property type="match status" value="1"/>
</dbReference>
<keyword evidence="6" id="KW-0443">Lipid metabolism</keyword>
<dbReference type="Pfam" id="PF00782">
    <property type="entry name" value="DSPc"/>
    <property type="match status" value="1"/>
</dbReference>
<dbReference type="InterPro" id="IPR020422">
    <property type="entry name" value="TYR_PHOSPHATASE_DUAL_dom"/>
</dbReference>
<dbReference type="CDD" id="cd14524">
    <property type="entry name" value="PTPMT1"/>
    <property type="match status" value="1"/>
</dbReference>
<dbReference type="SUPFAM" id="SSF52799">
    <property type="entry name" value="(Phosphotyrosine protein) phosphatases II"/>
    <property type="match status" value="1"/>
</dbReference>
<evidence type="ECO:0000256" key="11">
    <source>
        <dbReference type="ARBA" id="ARBA00024224"/>
    </source>
</evidence>
<evidence type="ECO:0000256" key="6">
    <source>
        <dbReference type="ARBA" id="ARBA00023098"/>
    </source>
</evidence>
<dbReference type="FunFam" id="3.90.190.10:FF:000060">
    <property type="entry name" value="Phosphatidylglycerophosphatase and protein-tyrosine phosphatase 1"/>
    <property type="match status" value="1"/>
</dbReference>
<keyword evidence="7" id="KW-0472">Membrane</keyword>
<keyword evidence="21" id="KW-1185">Reference proteome</keyword>
<feature type="domain" description="Tyrosine-protein phosphatase" evidence="18">
    <location>
        <begin position="62"/>
        <end position="209"/>
    </location>
</feature>
<evidence type="ECO:0000259" key="19">
    <source>
        <dbReference type="PROSITE" id="PS50056"/>
    </source>
</evidence>
<dbReference type="PANTHER" id="PTHR46712">
    <property type="entry name" value="PHOSPHATIDYLGLYCEROPHOSPHATASE AND PROTEIN-TYROSINE PHOSPHATASE 1"/>
    <property type="match status" value="1"/>
</dbReference>
<evidence type="ECO:0000256" key="9">
    <source>
        <dbReference type="ARBA" id="ARBA00023264"/>
    </source>
</evidence>